<name>A0A923GMZ9_9PSED</name>
<evidence type="ECO:0000256" key="1">
    <source>
        <dbReference type="ARBA" id="ARBA00004236"/>
    </source>
</evidence>
<evidence type="ECO:0000313" key="7">
    <source>
        <dbReference type="Proteomes" id="UP000628137"/>
    </source>
</evidence>
<evidence type="ECO:0000256" key="2">
    <source>
        <dbReference type="ARBA" id="ARBA00022475"/>
    </source>
</evidence>
<proteinExistence type="predicted"/>
<dbReference type="Proteomes" id="UP000628137">
    <property type="component" value="Unassembled WGS sequence"/>
</dbReference>
<keyword evidence="4" id="KW-1133">Transmembrane helix</keyword>
<evidence type="ECO:0000313" key="6">
    <source>
        <dbReference type="EMBL" id="MBV4543813.1"/>
    </source>
</evidence>
<dbReference type="AlphaFoldDB" id="A0A923GMZ9"/>
<dbReference type="InterPro" id="IPR009722">
    <property type="entry name" value="YjiK/CarP"/>
</dbReference>
<feature type="transmembrane region" description="Helical" evidence="4">
    <location>
        <begin position="20"/>
        <end position="44"/>
    </location>
</feature>
<keyword evidence="7" id="KW-1185">Reference proteome</keyword>
<reference evidence="5" key="2">
    <citation type="submission" date="2020-07" db="EMBL/GenBank/DDBJ databases">
        <authorList>
            <person name="Lood C."/>
            <person name="Girard L."/>
        </authorList>
    </citation>
    <scope>NUCLEOTIDE SEQUENCE</scope>
    <source>
        <strain evidence="5">RW4S2</strain>
    </source>
</reference>
<protein>
    <submittedName>
        <fullName evidence="5">SdiA-regulated domain-containing protein</fullName>
    </submittedName>
</protein>
<accession>A0A923GMZ9</accession>
<sequence>MTTQTLPAPRRHVWRRLNRWGQIGAVGVLLAMALVGIEAARSFWPQQLYAHLSNRLTGDTAPGKNVWLPAFKVTIDAKVVDPSLTNLSGITYDYDRDRLLAITNGVPMELLELSKRGDIVARYPLVDFEDTEGLAYLGNGHLAISDEQMQRLDVITLPDHPQPIHASAAQWITLDINPTLRNKGFEGVTYDRQHDRLFAIKERDPRQLFTVTGMLTALSGGPLQITVSDRRDWVKRSVFATDLADGYYDSRTGHLLVLSDQSKNITELDGDGRFVSIRSLRAWLGGLHRDAPQPEGMTMDSADNLYVVSEPNLFYVFSKP</sequence>
<gene>
    <name evidence="6" type="ORF">HU738_022420</name>
    <name evidence="5" type="ORF">HU738_22340</name>
</gene>
<evidence type="ECO:0000256" key="4">
    <source>
        <dbReference type="SAM" id="Phobius"/>
    </source>
</evidence>
<dbReference type="EMBL" id="JABWRP010000026">
    <property type="protein sequence ID" value="MBC3473302.1"/>
    <property type="molecule type" value="Genomic_DNA"/>
</dbReference>
<keyword evidence="2" id="KW-1003">Cell membrane</keyword>
<keyword evidence="4" id="KW-0812">Transmembrane</keyword>
<dbReference type="CDD" id="cd09971">
    <property type="entry name" value="SdiA-regulated"/>
    <property type="match status" value="1"/>
</dbReference>
<comment type="caution">
    <text evidence="5">The sequence shown here is derived from an EMBL/GenBank/DDBJ whole genome shotgun (WGS) entry which is preliminary data.</text>
</comment>
<evidence type="ECO:0000256" key="3">
    <source>
        <dbReference type="ARBA" id="ARBA00023136"/>
    </source>
</evidence>
<dbReference type="EMBL" id="JABWRP020000022">
    <property type="protein sequence ID" value="MBV4543813.1"/>
    <property type="molecule type" value="Genomic_DNA"/>
</dbReference>
<reference evidence="6" key="3">
    <citation type="submission" date="2021-06" db="EMBL/GenBank/DDBJ databases">
        <title>Updating the genus Pseudomonas: Description of 43 new species and partition of the Pseudomonas putida group.</title>
        <authorList>
            <person name="Girard L."/>
            <person name="Lood C."/>
            <person name="Vandamme P."/>
            <person name="Rokni-Zadeh H."/>
            <person name="Van Noort V."/>
            <person name="Hofte M."/>
            <person name="Lavigne R."/>
            <person name="De Mot R."/>
        </authorList>
    </citation>
    <scope>NUCLEOTIDE SEQUENCE</scope>
    <source>
        <strain evidence="6">RW4S2</strain>
    </source>
</reference>
<organism evidence="5">
    <name type="scientific">Pseudomonas vlassakiae</name>
    <dbReference type="NCBI Taxonomy" id="485888"/>
    <lineage>
        <taxon>Bacteria</taxon>
        <taxon>Pseudomonadati</taxon>
        <taxon>Pseudomonadota</taxon>
        <taxon>Gammaproteobacteria</taxon>
        <taxon>Pseudomonadales</taxon>
        <taxon>Pseudomonadaceae</taxon>
        <taxon>Pseudomonas</taxon>
    </lineage>
</organism>
<dbReference type="GO" id="GO:0005886">
    <property type="term" value="C:plasma membrane"/>
    <property type="evidence" value="ECO:0007669"/>
    <property type="project" value="UniProtKB-SubCell"/>
</dbReference>
<dbReference type="SUPFAM" id="SSF50956">
    <property type="entry name" value="Thermostable phytase (3-phytase)"/>
    <property type="match status" value="1"/>
</dbReference>
<comment type="subcellular location">
    <subcellularLocation>
        <location evidence="1">Cell membrane</location>
    </subcellularLocation>
</comment>
<dbReference type="Pfam" id="PF06977">
    <property type="entry name" value="SdiA-regulated"/>
    <property type="match status" value="1"/>
</dbReference>
<reference evidence="5 7" key="1">
    <citation type="journal article" date="2020" name="Microorganisms">
        <title>Reliable Identification of Environmental Pseudomonas Isolates Using the rpoD Gene.</title>
        <authorList>
            <consortium name="The Broad Institute Genome Sequencing Platform"/>
            <person name="Girard L."/>
            <person name="Lood C."/>
            <person name="Rokni-Zadeh H."/>
            <person name="van Noort V."/>
            <person name="Lavigne R."/>
            <person name="De Mot R."/>
        </authorList>
    </citation>
    <scope>NUCLEOTIDE SEQUENCE</scope>
    <source>
        <strain evidence="5 7">RW4S2</strain>
    </source>
</reference>
<keyword evidence="3 4" id="KW-0472">Membrane</keyword>
<evidence type="ECO:0000313" key="5">
    <source>
        <dbReference type="EMBL" id="MBC3473302.1"/>
    </source>
</evidence>